<dbReference type="AlphaFoldDB" id="A0A507DNB0"/>
<dbReference type="EMBL" id="QEAM01000008">
    <property type="protein sequence ID" value="TPX51094.1"/>
    <property type="molecule type" value="Genomic_DNA"/>
</dbReference>
<gene>
    <name evidence="2" type="ORF">SeLEV6574_g00478</name>
    <name evidence="3" type="ORF">SeMB42_g01024</name>
</gene>
<feature type="compositionally biased region" description="Polar residues" evidence="1">
    <location>
        <begin position="265"/>
        <end position="283"/>
    </location>
</feature>
<organism evidence="3 4">
    <name type="scientific">Synchytrium endobioticum</name>
    <dbReference type="NCBI Taxonomy" id="286115"/>
    <lineage>
        <taxon>Eukaryota</taxon>
        <taxon>Fungi</taxon>
        <taxon>Fungi incertae sedis</taxon>
        <taxon>Chytridiomycota</taxon>
        <taxon>Chytridiomycota incertae sedis</taxon>
        <taxon>Chytridiomycetes</taxon>
        <taxon>Synchytriales</taxon>
        <taxon>Synchytriaceae</taxon>
        <taxon>Synchytrium</taxon>
    </lineage>
</organism>
<dbReference type="Proteomes" id="UP000320475">
    <property type="component" value="Unassembled WGS sequence"/>
</dbReference>
<sequence>MNFGTLKRKKDESDPPRTHRPLFSRDWLAKYQRKPGQLTFGVSMQNTIQQEECPALSSLTTSDDANPHNLPNHITNMNHPESLPPQSSSSQSFLSPPPFPELSFELPTPMPSPKLPTNPAKWTDVTGIVAAIYGTLEEHQKEFDRRVELLESRVGLAAGARTDDDRHPTRKVPILATDAANTAKKKKKERSDDALNGLITLGQSSLGIFKPQLSNLWIPVETLDDDGVNNNGRTHRKAFTRIFHSPVSPGVADDRISGGGRDEQMSTAISTPSTHSGIISSRTESPRKPSRVTWKKAIGRARKGKGKNPVVSTSYASNFFPPKGPGSRSGVFPMPTTGRQLTGEYNSARNHNGGNASNAPDPTVSFENVFKKVVMMDTFFPADEIHAKRQLERASELFYYDRFDYETKQLDWEIPKFLINWKRLMFARIKDEFREIIGMTDAEDTDGEGLQLEDRTQDLVNDLRDSHAYVDLIHVEPDGGEDIEFASDILARALIVAPVYNSALGKNQPKFPATFGMTYYAIPLIAYICAILNYDMHHWPNLSWKPERTSRQEMHSEIERLYNQYVAKLNELRDTDSANFDRAMNILYRYEPS</sequence>
<evidence type="ECO:0000313" key="5">
    <source>
        <dbReference type="Proteomes" id="UP000320475"/>
    </source>
</evidence>
<feature type="region of interest" description="Disordered" evidence="1">
    <location>
        <begin position="246"/>
        <end position="293"/>
    </location>
</feature>
<keyword evidence="4" id="KW-1185">Reference proteome</keyword>
<accession>A0A507DNB0</accession>
<dbReference type="VEuPathDB" id="FungiDB:SeMB42_g01024"/>
<proteinExistence type="predicted"/>
<evidence type="ECO:0000256" key="1">
    <source>
        <dbReference type="SAM" id="MobiDB-lite"/>
    </source>
</evidence>
<evidence type="ECO:0000313" key="2">
    <source>
        <dbReference type="EMBL" id="TPX51094.1"/>
    </source>
</evidence>
<feature type="region of interest" description="Disordered" evidence="1">
    <location>
        <begin position="1"/>
        <end position="28"/>
    </location>
</feature>
<protein>
    <submittedName>
        <fullName evidence="3">Uncharacterized protein</fullName>
    </submittedName>
</protein>
<feature type="region of interest" description="Disordered" evidence="1">
    <location>
        <begin position="340"/>
        <end position="360"/>
    </location>
</feature>
<name>A0A507DNB0_9FUNG</name>
<feature type="compositionally biased region" description="Low complexity" evidence="1">
    <location>
        <begin position="80"/>
        <end position="94"/>
    </location>
</feature>
<dbReference type="Proteomes" id="UP000317494">
    <property type="component" value="Unassembled WGS sequence"/>
</dbReference>
<comment type="caution">
    <text evidence="3">The sequence shown here is derived from an EMBL/GenBank/DDBJ whole genome shotgun (WGS) entry which is preliminary data.</text>
</comment>
<feature type="region of interest" description="Disordered" evidence="1">
    <location>
        <begin position="76"/>
        <end position="99"/>
    </location>
</feature>
<dbReference type="EMBL" id="QEAN01000023">
    <property type="protein sequence ID" value="TPX53073.1"/>
    <property type="molecule type" value="Genomic_DNA"/>
</dbReference>
<reference evidence="4 5" key="1">
    <citation type="journal article" date="2019" name="Sci. Rep.">
        <title>Comparative genomics of chytrid fungi reveal insights into the obligate biotrophic and pathogenic lifestyle of Synchytrium endobioticum.</title>
        <authorList>
            <person name="van de Vossenberg B.T.L.H."/>
            <person name="Warris S."/>
            <person name="Nguyen H.D.T."/>
            <person name="van Gent-Pelzer M.P.E."/>
            <person name="Joly D.L."/>
            <person name="van de Geest H.C."/>
            <person name="Bonants P.J.M."/>
            <person name="Smith D.S."/>
            <person name="Levesque C.A."/>
            <person name="van der Lee T.A.J."/>
        </authorList>
    </citation>
    <scope>NUCLEOTIDE SEQUENCE [LARGE SCALE GENOMIC DNA]</scope>
    <source>
        <strain evidence="2 5">LEV6574</strain>
        <strain evidence="3 4">MB42</strain>
    </source>
</reference>
<feature type="compositionally biased region" description="Basic and acidic residues" evidence="1">
    <location>
        <begin position="252"/>
        <end position="264"/>
    </location>
</feature>
<evidence type="ECO:0000313" key="4">
    <source>
        <dbReference type="Proteomes" id="UP000317494"/>
    </source>
</evidence>
<evidence type="ECO:0000313" key="3">
    <source>
        <dbReference type="EMBL" id="TPX53073.1"/>
    </source>
</evidence>